<dbReference type="GO" id="GO:0015562">
    <property type="term" value="F:efflux transmembrane transporter activity"/>
    <property type="evidence" value="ECO:0007669"/>
    <property type="project" value="InterPro"/>
</dbReference>
<dbReference type="EMBL" id="CP013099">
    <property type="protein sequence ID" value="ALP52189.1"/>
    <property type="molecule type" value="Genomic_DNA"/>
</dbReference>
<evidence type="ECO:0000256" key="4">
    <source>
        <dbReference type="ARBA" id="ARBA00022452"/>
    </source>
</evidence>
<dbReference type="InterPro" id="IPR010130">
    <property type="entry name" value="T1SS_OMP_TolC"/>
</dbReference>
<dbReference type="KEGG" id="tee:Tel_02960"/>
<evidence type="ECO:0000256" key="8">
    <source>
        <dbReference type="SAM" id="Coils"/>
    </source>
</evidence>
<dbReference type="Gene3D" id="1.20.1600.10">
    <property type="entry name" value="Outer membrane efflux proteins (OEP)"/>
    <property type="match status" value="1"/>
</dbReference>
<reference evidence="10" key="1">
    <citation type="submission" date="2015-10" db="EMBL/GenBank/DDBJ databases">
        <title>Description of Candidatus Tenderia electrophaga gen. nov, sp. nov., an Uncultivated Electroautotroph from a Biocathode Enrichment.</title>
        <authorList>
            <person name="Eddie B.J."/>
            <person name="Malanoski A.P."/>
            <person name="Wang Z."/>
            <person name="Hall R.J."/>
            <person name="Oh S.D."/>
            <person name="Heiner C."/>
            <person name="Lin B."/>
            <person name="Strycharz-Glaven S.M."/>
        </authorList>
    </citation>
    <scope>NUCLEOTIDE SEQUENCE [LARGE SCALE GENOMIC DNA]</scope>
    <source>
        <strain evidence="10">NRL1</strain>
    </source>
</reference>
<evidence type="ECO:0000256" key="2">
    <source>
        <dbReference type="ARBA" id="ARBA00007613"/>
    </source>
</evidence>
<feature type="coiled-coil region" evidence="8">
    <location>
        <begin position="107"/>
        <end position="173"/>
    </location>
</feature>
<feature type="chain" id="PRO_5006604800" description="Type I secretion protein TolC" evidence="9">
    <location>
        <begin position="24"/>
        <end position="445"/>
    </location>
</feature>
<evidence type="ECO:0000256" key="9">
    <source>
        <dbReference type="SAM" id="SignalP"/>
    </source>
</evidence>
<gene>
    <name evidence="10" type="ORF">Tel_02960</name>
</gene>
<dbReference type="PANTHER" id="PTHR30026:SF20">
    <property type="entry name" value="OUTER MEMBRANE PROTEIN TOLC"/>
    <property type="match status" value="1"/>
</dbReference>
<accession>A0A0S2TAL0</accession>
<evidence type="ECO:0008006" key="12">
    <source>
        <dbReference type="Google" id="ProtNLM"/>
    </source>
</evidence>
<keyword evidence="7" id="KW-0998">Cell outer membrane</keyword>
<comment type="similarity">
    <text evidence="2">Belongs to the outer membrane factor (OMF) (TC 1.B.17) family.</text>
</comment>
<dbReference type="Pfam" id="PF02321">
    <property type="entry name" value="OEP"/>
    <property type="match status" value="2"/>
</dbReference>
<evidence type="ECO:0000256" key="1">
    <source>
        <dbReference type="ARBA" id="ARBA00004442"/>
    </source>
</evidence>
<protein>
    <recommendedName>
        <fullName evidence="12">Type I secretion protein TolC</fullName>
    </recommendedName>
</protein>
<keyword evidence="5" id="KW-0812">Transmembrane</keyword>
<dbReference type="PANTHER" id="PTHR30026">
    <property type="entry name" value="OUTER MEMBRANE PROTEIN TOLC"/>
    <property type="match status" value="1"/>
</dbReference>
<keyword evidence="8" id="KW-0175">Coiled coil</keyword>
<keyword evidence="9" id="KW-0732">Signal</keyword>
<evidence type="ECO:0000256" key="7">
    <source>
        <dbReference type="ARBA" id="ARBA00023237"/>
    </source>
</evidence>
<keyword evidence="11" id="KW-1185">Reference proteome</keyword>
<dbReference type="SUPFAM" id="SSF56954">
    <property type="entry name" value="Outer membrane efflux proteins (OEP)"/>
    <property type="match status" value="1"/>
</dbReference>
<evidence type="ECO:0000313" key="11">
    <source>
        <dbReference type="Proteomes" id="UP000055136"/>
    </source>
</evidence>
<dbReference type="GO" id="GO:0009279">
    <property type="term" value="C:cell outer membrane"/>
    <property type="evidence" value="ECO:0007669"/>
    <property type="project" value="UniProtKB-SubCell"/>
</dbReference>
<name>A0A0S2TAL0_9GAMM</name>
<dbReference type="NCBIfam" id="TIGR01844">
    <property type="entry name" value="type_I_sec_TolC"/>
    <property type="match status" value="1"/>
</dbReference>
<dbReference type="STRING" id="1748243.Tel_02960"/>
<keyword evidence="4" id="KW-1134">Transmembrane beta strand</keyword>
<evidence type="ECO:0000313" key="10">
    <source>
        <dbReference type="EMBL" id="ALP52189.1"/>
    </source>
</evidence>
<dbReference type="InterPro" id="IPR051906">
    <property type="entry name" value="TolC-like"/>
</dbReference>
<dbReference type="GO" id="GO:0015288">
    <property type="term" value="F:porin activity"/>
    <property type="evidence" value="ECO:0007669"/>
    <property type="project" value="TreeGrafter"/>
</dbReference>
<evidence type="ECO:0000256" key="6">
    <source>
        <dbReference type="ARBA" id="ARBA00023136"/>
    </source>
</evidence>
<dbReference type="AlphaFoldDB" id="A0A0S2TAL0"/>
<comment type="subcellular location">
    <subcellularLocation>
        <location evidence="1">Cell outer membrane</location>
    </subcellularLocation>
</comment>
<sequence length="445" mass="49017">MNTLQRTFATFIACTMLAPAAQAEDLMQIYQAALDSDPTLSAEEAGFEATAYDQRETKALYYPNITLSADASRVREEVTSSGGLIPSSENNYTAKGYALNLRQPLYRRDYVTQLRQAEATTRQAEARLNQVYQEIILRVAQAYFEVLAARDSLEFAQAEKNAVERQLEQAKQRFEVGLIAITDVQEAQAAYDQTIAAEILAQNNLAVTRQGLRELTGRLPQHPLLGLGNDMELATPDPTDIEAWVETALQNNYTLLAAEANVEVARQAVAQQSADRHPSLDLVAGHDFNDVGGGSFGRRETETNSIGLQLSVPLYQGGGISAGIRSATARHMQARDLLEQQRRTVQREASEAYLNVLAGISQVKALRQAVASSESALQATQAGYEVGTRTTVDVLDARRELFRTQRDYARSRYDYILASLRLKQAGGMLSAEDVQKVNAWLETSS</sequence>
<proteinExistence type="inferred from homology"/>
<organism evidence="10 11">
    <name type="scientific">Candidatus Tenderia electrophaga</name>
    <dbReference type="NCBI Taxonomy" id="1748243"/>
    <lineage>
        <taxon>Bacteria</taxon>
        <taxon>Pseudomonadati</taxon>
        <taxon>Pseudomonadota</taxon>
        <taxon>Gammaproteobacteria</taxon>
        <taxon>Candidatus Tenderiales</taxon>
        <taxon>Candidatus Tenderiaceae</taxon>
        <taxon>Candidatus Tenderia</taxon>
    </lineage>
</organism>
<dbReference type="Proteomes" id="UP000055136">
    <property type="component" value="Chromosome"/>
</dbReference>
<dbReference type="GO" id="GO:1990281">
    <property type="term" value="C:efflux pump complex"/>
    <property type="evidence" value="ECO:0007669"/>
    <property type="project" value="TreeGrafter"/>
</dbReference>
<keyword evidence="3" id="KW-0813">Transport</keyword>
<feature type="signal peptide" evidence="9">
    <location>
        <begin position="1"/>
        <end position="23"/>
    </location>
</feature>
<evidence type="ECO:0000256" key="3">
    <source>
        <dbReference type="ARBA" id="ARBA00022448"/>
    </source>
</evidence>
<keyword evidence="6" id="KW-0472">Membrane</keyword>
<dbReference type="InterPro" id="IPR003423">
    <property type="entry name" value="OMP_efflux"/>
</dbReference>
<evidence type="ECO:0000256" key="5">
    <source>
        <dbReference type="ARBA" id="ARBA00022692"/>
    </source>
</evidence>